<protein>
    <submittedName>
        <fullName evidence="1">Uncharacterized protein</fullName>
    </submittedName>
</protein>
<accession>B1T704</accession>
<reference evidence="1 2" key="1">
    <citation type="submission" date="2008-03" db="EMBL/GenBank/DDBJ databases">
        <title>Sequencing of the draft genome and assembly of Burkholderia ambifaria MEX-5.</title>
        <authorList>
            <consortium name="US DOE Joint Genome Institute (JGI-PGF)"/>
            <person name="Copeland A."/>
            <person name="Lucas S."/>
            <person name="Lapidus A."/>
            <person name="Glavina del Rio T."/>
            <person name="Dalin E."/>
            <person name="Tice H."/>
            <person name="Bruce D."/>
            <person name="Goodwin L."/>
            <person name="Pitluck S."/>
            <person name="Larimer F."/>
            <person name="Land M.L."/>
            <person name="Hauser L."/>
            <person name="Tiedje J."/>
            <person name="Richardson P."/>
        </authorList>
    </citation>
    <scope>NUCLEOTIDE SEQUENCE [LARGE SCALE GENOMIC DNA]</scope>
    <source>
        <strain evidence="1 2">MEX-5</strain>
    </source>
</reference>
<comment type="caution">
    <text evidence="1">The sequence shown here is derived from an EMBL/GenBank/DDBJ whole genome shotgun (WGS) entry which is preliminary data.</text>
</comment>
<dbReference type="PATRIC" id="fig|396597.7.peg.4385"/>
<evidence type="ECO:0000313" key="2">
    <source>
        <dbReference type="Proteomes" id="UP000004814"/>
    </source>
</evidence>
<dbReference type="AlphaFoldDB" id="B1T704"/>
<gene>
    <name evidence="1" type="ORF">BamMEX5DRAFT_3581</name>
</gene>
<dbReference type="EMBL" id="ABLK01000115">
    <property type="protein sequence ID" value="EDT40659.1"/>
    <property type="molecule type" value="Genomic_DNA"/>
</dbReference>
<dbReference type="Proteomes" id="UP000004814">
    <property type="component" value="Unassembled WGS sequence"/>
</dbReference>
<evidence type="ECO:0000313" key="1">
    <source>
        <dbReference type="EMBL" id="EDT40659.1"/>
    </source>
</evidence>
<name>B1T704_9BURK</name>
<organism evidence="1 2">
    <name type="scientific">Burkholderia ambifaria MEX-5</name>
    <dbReference type="NCBI Taxonomy" id="396597"/>
    <lineage>
        <taxon>Bacteria</taxon>
        <taxon>Pseudomonadati</taxon>
        <taxon>Pseudomonadota</taxon>
        <taxon>Betaproteobacteria</taxon>
        <taxon>Burkholderiales</taxon>
        <taxon>Burkholderiaceae</taxon>
        <taxon>Burkholderia</taxon>
        <taxon>Burkholderia cepacia complex</taxon>
    </lineage>
</organism>
<proteinExistence type="predicted"/>
<sequence length="102" mass="10922">MPVDVDVDNDVTVLLVELRLVDSELMPVEVDVDSDVIELVALDRPVDVEVDRLLIAVFVANNCEPLIASVLVADTRPAATFVTWRSAPGAPTLTTLEGVVPA</sequence>